<dbReference type="FunFam" id="3.30.70.330:FF:000476">
    <property type="entry name" value="Zinc finger CCCH domain-containing protein 4"/>
    <property type="match status" value="1"/>
</dbReference>
<feature type="compositionally biased region" description="Low complexity" evidence="9">
    <location>
        <begin position="1156"/>
        <end position="1177"/>
    </location>
</feature>
<evidence type="ECO:0000256" key="5">
    <source>
        <dbReference type="ARBA" id="ARBA00022833"/>
    </source>
</evidence>
<dbReference type="OrthoDB" id="1918363at2759"/>
<comment type="subcellular location">
    <subcellularLocation>
        <location evidence="1">Nucleus envelope</location>
    </subcellularLocation>
</comment>
<dbReference type="FunCoup" id="A0A163IV13">
    <property type="interactions" value="1335"/>
</dbReference>
<dbReference type="Proteomes" id="UP000078561">
    <property type="component" value="Unassembled WGS sequence"/>
</dbReference>
<dbReference type="GO" id="GO:0017056">
    <property type="term" value="F:structural constituent of nuclear pore"/>
    <property type="evidence" value="ECO:0007669"/>
    <property type="project" value="InterPro"/>
</dbReference>
<name>A0A163IV13_ABSGL</name>
<evidence type="ECO:0000313" key="11">
    <source>
        <dbReference type="EMBL" id="SAL95502.1"/>
    </source>
</evidence>
<keyword evidence="6 8" id="KW-0694">RNA-binding</keyword>
<feature type="domain" description="RRM" evidence="10">
    <location>
        <begin position="1207"/>
        <end position="1279"/>
    </location>
</feature>
<feature type="region of interest" description="Disordered" evidence="9">
    <location>
        <begin position="1383"/>
        <end position="1414"/>
    </location>
</feature>
<dbReference type="InterPro" id="IPR035979">
    <property type="entry name" value="RBD_domain_sf"/>
</dbReference>
<dbReference type="EMBL" id="LT550334">
    <property type="protein sequence ID" value="SAL95502.1"/>
    <property type="molecule type" value="Genomic_DNA"/>
</dbReference>
<dbReference type="InterPro" id="IPR012677">
    <property type="entry name" value="Nucleotide-bd_a/b_plait_sf"/>
</dbReference>
<evidence type="ECO:0000256" key="1">
    <source>
        <dbReference type="ARBA" id="ARBA00004259"/>
    </source>
</evidence>
<proteinExistence type="inferred from homology"/>
<dbReference type="Pfam" id="PF04097">
    <property type="entry name" value="Nic96"/>
    <property type="match status" value="1"/>
</dbReference>
<evidence type="ECO:0000256" key="6">
    <source>
        <dbReference type="ARBA" id="ARBA00022884"/>
    </source>
</evidence>
<accession>A0A163IV13</accession>
<keyword evidence="4" id="KW-0863">Zinc-finger</keyword>
<feature type="compositionally biased region" description="Polar residues" evidence="9">
    <location>
        <begin position="1142"/>
        <end position="1152"/>
    </location>
</feature>
<evidence type="ECO:0000259" key="10">
    <source>
        <dbReference type="PROSITE" id="PS50102"/>
    </source>
</evidence>
<keyword evidence="3" id="KW-0479">Metal-binding</keyword>
<gene>
    <name evidence="11" type="primary">ABSGL_00831.1 scaffold 958</name>
</gene>
<feature type="compositionally biased region" description="Polar residues" evidence="9">
    <location>
        <begin position="1387"/>
        <end position="1412"/>
    </location>
</feature>
<evidence type="ECO:0000256" key="3">
    <source>
        <dbReference type="ARBA" id="ARBA00022723"/>
    </source>
</evidence>
<dbReference type="GO" id="GO:0003723">
    <property type="term" value="F:RNA binding"/>
    <property type="evidence" value="ECO:0007669"/>
    <property type="project" value="UniProtKB-UniRule"/>
</dbReference>
<dbReference type="STRING" id="4829.A0A163IV13"/>
<feature type="region of interest" description="Disordered" evidence="9">
    <location>
        <begin position="1347"/>
        <end position="1367"/>
    </location>
</feature>
<evidence type="ECO:0000256" key="2">
    <source>
        <dbReference type="ARBA" id="ARBA00010186"/>
    </source>
</evidence>
<dbReference type="GO" id="GO:0005643">
    <property type="term" value="C:nuclear pore"/>
    <property type="evidence" value="ECO:0007669"/>
    <property type="project" value="InterPro"/>
</dbReference>
<evidence type="ECO:0000313" key="12">
    <source>
        <dbReference type="Proteomes" id="UP000078561"/>
    </source>
</evidence>
<dbReference type="PANTHER" id="PTHR11225">
    <property type="entry name" value="NUCLEAR PORE COMPLEX PROTEIN NUP93 NUCLEOPORIN NUP93 DEAD EYE PROTEIN"/>
    <property type="match status" value="1"/>
</dbReference>
<evidence type="ECO:0000256" key="9">
    <source>
        <dbReference type="SAM" id="MobiDB-lite"/>
    </source>
</evidence>
<dbReference type="PROSITE" id="PS50102">
    <property type="entry name" value="RRM"/>
    <property type="match status" value="3"/>
</dbReference>
<dbReference type="SMART" id="SM00360">
    <property type="entry name" value="RRM"/>
    <property type="match status" value="3"/>
</dbReference>
<protein>
    <recommendedName>
        <fullName evidence="10">RRM domain-containing protein</fullName>
    </recommendedName>
</protein>
<dbReference type="PANTHER" id="PTHR11225:SF4">
    <property type="entry name" value="NUCLEAR PORE COMPLEX PROTEIN NUP93"/>
    <property type="match status" value="1"/>
</dbReference>
<dbReference type="CDD" id="cd12344">
    <property type="entry name" value="RRM1_SECp43_like"/>
    <property type="match status" value="1"/>
</dbReference>
<evidence type="ECO:0000256" key="7">
    <source>
        <dbReference type="ARBA" id="ARBA00023242"/>
    </source>
</evidence>
<evidence type="ECO:0000256" key="4">
    <source>
        <dbReference type="ARBA" id="ARBA00022771"/>
    </source>
</evidence>
<dbReference type="InterPro" id="IPR000504">
    <property type="entry name" value="RRM_dom"/>
</dbReference>
<keyword evidence="7" id="KW-0539">Nucleus</keyword>
<keyword evidence="5" id="KW-0862">Zinc</keyword>
<feature type="region of interest" description="Disordered" evidence="9">
    <location>
        <begin position="1139"/>
        <end position="1177"/>
    </location>
</feature>
<dbReference type="Gene3D" id="3.30.70.330">
    <property type="match status" value="3"/>
</dbReference>
<sequence length="1497" mass="171317">MAAHNIDNLSETSQLMVGTSVATPFPSLKRSMSQILKDTELLSKRIKTNPQLLAEAHYFLAKGGINSQELAQNLNAVSHVTTVPRPDIINNTDVEGYLQQRHELDIIDTIEELRQQTDMYVDGLQDTLFEDEFKQLKLHMEEPKTVESHDMDTDLYTNYMTVSTNTKLECQLEEQMNDFAKVLIDTNKKRLLKTDHAIIKALSHVMVNNMEDIQPTSAMDTGGEGMTKTKDHRVTDAWELLDKLTGESEAGINERIQGRYISTYLVAPVDSPEALETRCDLIKKSKAWLEKQMIDYMDDVLLKHAHEIKPGGNPSFLHRLQSYLKLTFKKQGQWMERLEIVEDLPIWTFIYMAFRSGQEHLVLEFIDQHPAMFESQSHFVAYIKEYLASPDRCLSQETQGKVLMDYHLMEYSNQNVDPYKLILTKILGRCGLIKKTYPEVIKASEDYLWLQLTLIRENLDEHNYWEEKYTLHDLQQLMIKYGPQRFDPTGTAPWTYFKVLLVTLQFEHAINYLYKNESTRLQSIHFAIALMYYGLLRIPKEPMQAGVDLVIMENRNTTATLNVTRMIYQYLHHSSSISGDLTAKHDYRQAFINTSSLSSSPSSKTKTKQPYINRHPVNSIHYWFMMTLYSTQNGYSNDNMVTLTRSYVRDLILNNGDCRFFLGSPLSESKKEPGYMDLYKNLLGVETQHDYLQYLLEPLAQKYTDRGKYPEAVYVYELSGDYNRIVDILNRRLCLVLRQRSQPFERKETMTIPEIMHFIQSTMTRYESNQHLLPLMDDTKKRTMRVLLQFVQGKELYDQEHYDKALQVIGQTGVIPTEEGADICQIADQFNMLDTIVCNSLPDVIQLVMDALYQSWKPYTEVDEALRPTVYQSVKSVERKTSALLAFTGMLKMNVPADVIKKLDKYTYFLDYSLVLKTLPLGRSKPRHLHTQRITLHLSKDHLANRMTTIERMKTQHSLIDDESSQTTLWMGDLEPWMDEQYLHKLWTLKGEQVVIKLIRDKRSGTSVGYAFIGFKSTLAAQRALTTLHGTKMPESQIPFRLNWAAGGGIFDKKEDRAPEYSLFVGDLSNDIDETYLLAMFRQRYASCHSAKIMTDPVSGLSRGYGFVRFHDLLEQQNALVQMNGVFCGHRPLRVSLATPKGRNSTKVSTEASMIPSAPLSPLSSSSTASSSLNNPNNVTQQMQARYHQLSLQAPALVQQPTDPSNTTVFVGGLSAPINEEELRLYFAPFGDITYVKIPPGKGCGFVQFVTRQAAEWAIEQMNGYQIGQSRIRLSWGRSQYDKTANGGGLEQQQQQRSPPMMIQRDTSSMYIPPVSPTLSSPLSSYPLGNHDFSVPKRTMATQPTFSFPTAVPTTTLPPNNHPSYLRNSAQSIHLHSSNDKLAYNPTLMNSHSPPSSSTPLFGPSPTSSSHYSPKAQRLFSLLAQHDDDQPYYDHHGMHSPTNSTLMPPSSYYNYQQDQEQQSVPDWPHTIPVNRARITDQDSAPTNYWQRQDDIYA</sequence>
<feature type="compositionally biased region" description="Polar residues" evidence="9">
    <location>
        <begin position="1440"/>
        <end position="1450"/>
    </location>
</feature>
<feature type="compositionally biased region" description="Basic and acidic residues" evidence="9">
    <location>
        <begin position="1428"/>
        <end position="1437"/>
    </location>
</feature>
<reference evidence="11" key="1">
    <citation type="submission" date="2016-04" db="EMBL/GenBank/DDBJ databases">
        <authorList>
            <person name="Evans L.H."/>
            <person name="Alamgir A."/>
            <person name="Owens N."/>
            <person name="Weber N.D."/>
            <person name="Virtaneva K."/>
            <person name="Barbian K."/>
            <person name="Babar A."/>
            <person name="Rosenke K."/>
        </authorList>
    </citation>
    <scope>NUCLEOTIDE SEQUENCE [LARGE SCALE GENOMIC DNA]</scope>
    <source>
        <strain evidence="11">CBS 101.48</strain>
    </source>
</reference>
<dbReference type="SUPFAM" id="SSF54928">
    <property type="entry name" value="RNA-binding domain, RBD"/>
    <property type="match status" value="2"/>
</dbReference>
<dbReference type="GO" id="GO:0006606">
    <property type="term" value="P:protein import into nucleus"/>
    <property type="evidence" value="ECO:0007669"/>
    <property type="project" value="TreeGrafter"/>
</dbReference>
<feature type="domain" description="RRM" evidence="10">
    <location>
        <begin position="1061"/>
        <end position="1140"/>
    </location>
</feature>
<feature type="domain" description="RRM" evidence="10">
    <location>
        <begin position="967"/>
        <end position="1047"/>
    </location>
</feature>
<dbReference type="FunFam" id="3.30.70.330:FF:000159">
    <property type="entry name" value="tRNA selenocysteine 1-associated protein 1"/>
    <property type="match status" value="1"/>
</dbReference>
<dbReference type="CDD" id="cd12346">
    <property type="entry name" value="RRM3_NGR1_NAM8_like"/>
    <property type="match status" value="1"/>
</dbReference>
<evidence type="ECO:0000256" key="8">
    <source>
        <dbReference type="PROSITE-ProRule" id="PRU00176"/>
    </source>
</evidence>
<feature type="region of interest" description="Disordered" evidence="9">
    <location>
        <begin position="1428"/>
        <end position="1450"/>
    </location>
</feature>
<feature type="region of interest" description="Disordered" evidence="9">
    <location>
        <begin position="1476"/>
        <end position="1497"/>
    </location>
</feature>
<comment type="similarity">
    <text evidence="2">Belongs to the nucleoporin interacting component (NIC) family.</text>
</comment>
<keyword evidence="12" id="KW-1185">Reference proteome</keyword>
<organism evidence="11">
    <name type="scientific">Absidia glauca</name>
    <name type="common">Pin mould</name>
    <dbReference type="NCBI Taxonomy" id="4829"/>
    <lineage>
        <taxon>Eukaryota</taxon>
        <taxon>Fungi</taxon>
        <taxon>Fungi incertae sedis</taxon>
        <taxon>Mucoromycota</taxon>
        <taxon>Mucoromycotina</taxon>
        <taxon>Mucoromycetes</taxon>
        <taxon>Mucorales</taxon>
        <taxon>Cunninghamellaceae</taxon>
        <taxon>Absidia</taxon>
    </lineage>
</organism>
<dbReference type="GO" id="GO:0016973">
    <property type="term" value="P:poly(A)+ mRNA export from nucleus"/>
    <property type="evidence" value="ECO:0007669"/>
    <property type="project" value="TreeGrafter"/>
</dbReference>
<dbReference type="GO" id="GO:0008270">
    <property type="term" value="F:zinc ion binding"/>
    <property type="evidence" value="ECO:0007669"/>
    <property type="project" value="UniProtKB-KW"/>
</dbReference>
<dbReference type="InterPro" id="IPR007231">
    <property type="entry name" value="Nucleoporin_int_Nup93/Nic96"/>
</dbReference>
<feature type="compositionally biased region" description="Polar residues" evidence="9">
    <location>
        <begin position="1481"/>
        <end position="1490"/>
    </location>
</feature>
<dbReference type="Pfam" id="PF00076">
    <property type="entry name" value="RRM_1"/>
    <property type="match status" value="3"/>
</dbReference>
<dbReference type="InParanoid" id="A0A163IV13"/>